<reference evidence="10" key="1">
    <citation type="submission" date="2013-03" db="EMBL/GenBank/DDBJ databases">
        <authorList>
            <person name="Jeffery W."/>
            <person name="Warren W."/>
            <person name="Wilson R.K."/>
        </authorList>
    </citation>
    <scope>NUCLEOTIDE SEQUENCE</scope>
    <source>
        <strain evidence="10">female</strain>
    </source>
</reference>
<keyword evidence="4 7" id="KW-1133">Transmembrane helix</keyword>
<evidence type="ECO:0000256" key="5">
    <source>
        <dbReference type="ARBA" id="ARBA00023136"/>
    </source>
</evidence>
<reference evidence="9" key="4">
    <citation type="submission" date="2025-09" db="UniProtKB">
        <authorList>
            <consortium name="Ensembl"/>
        </authorList>
    </citation>
    <scope>IDENTIFICATION</scope>
</reference>
<evidence type="ECO:0000313" key="10">
    <source>
        <dbReference type="Proteomes" id="UP000018467"/>
    </source>
</evidence>
<dbReference type="PANTHER" id="PTHR13674">
    <property type="entry name" value="GROWTH AND TRANSFORMATION-DEPENDENT PROTEIN"/>
    <property type="match status" value="1"/>
</dbReference>
<dbReference type="Ensembl" id="ENSAMXT00000015254.2">
    <property type="protein sequence ID" value="ENSAMXP00000015254.2"/>
    <property type="gene ID" value="ENSAMXG00000014822.2"/>
</dbReference>
<evidence type="ECO:0000256" key="2">
    <source>
        <dbReference type="ARBA" id="ARBA00007363"/>
    </source>
</evidence>
<evidence type="ECO:0000256" key="7">
    <source>
        <dbReference type="SAM" id="Phobius"/>
    </source>
</evidence>
<feature type="signal peptide" evidence="8">
    <location>
        <begin position="1"/>
        <end position="21"/>
    </location>
</feature>
<evidence type="ECO:0000313" key="9">
    <source>
        <dbReference type="Ensembl" id="ENSAMXP00000015254.2"/>
    </source>
</evidence>
<organism evidence="9 10">
    <name type="scientific">Astyanax mexicanus</name>
    <name type="common">Blind cave fish</name>
    <name type="synonym">Astyanax fasciatus mexicanus</name>
    <dbReference type="NCBI Taxonomy" id="7994"/>
    <lineage>
        <taxon>Eukaryota</taxon>
        <taxon>Metazoa</taxon>
        <taxon>Chordata</taxon>
        <taxon>Craniata</taxon>
        <taxon>Vertebrata</taxon>
        <taxon>Euteleostomi</taxon>
        <taxon>Actinopterygii</taxon>
        <taxon>Neopterygii</taxon>
        <taxon>Teleostei</taxon>
        <taxon>Ostariophysi</taxon>
        <taxon>Characiformes</taxon>
        <taxon>Characoidei</taxon>
        <taxon>Acestrorhamphidae</taxon>
        <taxon>Acestrorhamphinae</taxon>
        <taxon>Astyanax</taxon>
    </lineage>
</organism>
<dbReference type="Bgee" id="ENSAMXG00000014822">
    <property type="expression patterns" value="Expressed in pharyngeal gill and 14 other cell types or tissues"/>
</dbReference>
<dbReference type="GO" id="GO:0016020">
    <property type="term" value="C:membrane"/>
    <property type="evidence" value="ECO:0007669"/>
    <property type="project" value="UniProtKB-SubCell"/>
</dbReference>
<feature type="transmembrane region" description="Helical" evidence="7">
    <location>
        <begin position="135"/>
        <end position="152"/>
    </location>
</feature>
<dbReference type="GO" id="GO:0051402">
    <property type="term" value="P:neuron apoptotic process"/>
    <property type="evidence" value="ECO:0007669"/>
    <property type="project" value="TreeGrafter"/>
</dbReference>
<keyword evidence="8" id="KW-0732">Signal</keyword>
<dbReference type="GO" id="GO:0090200">
    <property type="term" value="P:positive regulation of release of cytochrome c from mitochondria"/>
    <property type="evidence" value="ECO:0007669"/>
    <property type="project" value="TreeGrafter"/>
</dbReference>
<comment type="similarity">
    <text evidence="2">Belongs to the UPF0389 family.</text>
</comment>
<reference evidence="9" key="3">
    <citation type="submission" date="2025-08" db="UniProtKB">
        <authorList>
            <consortium name="Ensembl"/>
        </authorList>
    </citation>
    <scope>IDENTIFICATION</scope>
</reference>
<dbReference type="InParanoid" id="W5L5Z2"/>
<dbReference type="Pfam" id="PF06388">
    <property type="entry name" value="DUF1075"/>
    <property type="match status" value="1"/>
</dbReference>
<evidence type="ECO:0000256" key="4">
    <source>
        <dbReference type="ARBA" id="ARBA00022989"/>
    </source>
</evidence>
<dbReference type="HOGENOM" id="CLU_122911_0_1_1"/>
<evidence type="ECO:0000256" key="1">
    <source>
        <dbReference type="ARBA" id="ARBA00004167"/>
    </source>
</evidence>
<accession>W5L5Z2</accession>
<keyword evidence="10" id="KW-1185">Reference proteome</keyword>
<dbReference type="AlphaFoldDB" id="W5L5Z2"/>
<dbReference type="GeneTree" id="ENSGT00640000091497"/>
<dbReference type="STRING" id="7994.ENSAMXP00000015254"/>
<evidence type="ECO:0000256" key="3">
    <source>
        <dbReference type="ARBA" id="ARBA00022692"/>
    </source>
</evidence>
<dbReference type="PANTHER" id="PTHR13674:SF2">
    <property type="entry name" value="PROTEIN FAM162A"/>
    <property type="match status" value="1"/>
</dbReference>
<evidence type="ECO:0000256" key="8">
    <source>
        <dbReference type="SAM" id="SignalP"/>
    </source>
</evidence>
<keyword evidence="3 7" id="KW-0812">Transmembrane</keyword>
<proteinExistence type="inferred from homology"/>
<dbReference type="GO" id="GO:0005739">
    <property type="term" value="C:mitochondrion"/>
    <property type="evidence" value="ECO:0007669"/>
    <property type="project" value="TreeGrafter"/>
</dbReference>
<sequence>MPLCNLVFCTGALQVLIFYRAAFSPANRYREFLTLKSNKRVRNSTEEHTESGQWQRCALNTASRRQLCSKPHGAETGATPAPRPAFKLPGYRPSEMDKKFLVWSGRFKSKEQIPELVSFETIDAARNKIRVKACYAMIVVTIVCCIAMIISGKQAVGRHESLSSINLEKKARLREQAQREREEAVLAGKPQSNSTSLRHTPESITAWILSLGPSDR</sequence>
<keyword evidence="5 7" id="KW-0472">Membrane</keyword>
<feature type="chain" id="PRO_5017210382" evidence="8">
    <location>
        <begin position="22"/>
        <end position="216"/>
    </location>
</feature>
<evidence type="ECO:0000256" key="6">
    <source>
        <dbReference type="SAM" id="MobiDB-lite"/>
    </source>
</evidence>
<dbReference type="GO" id="GO:0071456">
    <property type="term" value="P:cellular response to hypoxia"/>
    <property type="evidence" value="ECO:0007669"/>
    <property type="project" value="TreeGrafter"/>
</dbReference>
<dbReference type="eggNOG" id="ENOG502S1ZH">
    <property type="taxonomic scope" value="Eukaryota"/>
</dbReference>
<dbReference type="InterPro" id="IPR009432">
    <property type="entry name" value="DUF1075"/>
</dbReference>
<protein>
    <submittedName>
        <fullName evidence="9">Family with sequence similarity 162 member A</fullName>
    </submittedName>
</protein>
<comment type="subcellular location">
    <subcellularLocation>
        <location evidence="1">Membrane</location>
        <topology evidence="1">Single-pass membrane protein</topology>
    </subcellularLocation>
</comment>
<dbReference type="Proteomes" id="UP000018467">
    <property type="component" value="Unassembled WGS sequence"/>
</dbReference>
<feature type="region of interest" description="Disordered" evidence="6">
    <location>
        <begin position="178"/>
        <end position="199"/>
    </location>
</feature>
<dbReference type="FunCoup" id="W5L5Z2">
    <property type="interactions" value="1564"/>
</dbReference>
<reference evidence="10" key="2">
    <citation type="journal article" date="2014" name="Nat. Commun.">
        <title>The cavefish genome reveals candidate genes for eye loss.</title>
        <authorList>
            <person name="McGaugh S.E."/>
            <person name="Gross J.B."/>
            <person name="Aken B."/>
            <person name="Blin M."/>
            <person name="Borowsky R."/>
            <person name="Chalopin D."/>
            <person name="Hinaux H."/>
            <person name="Jeffery W.R."/>
            <person name="Keene A."/>
            <person name="Ma L."/>
            <person name="Minx P."/>
            <person name="Murphy D."/>
            <person name="O'Quin K.E."/>
            <person name="Retaux S."/>
            <person name="Rohner N."/>
            <person name="Searle S.M."/>
            <person name="Stahl B.A."/>
            <person name="Tabin C."/>
            <person name="Volff J.N."/>
            <person name="Yoshizawa M."/>
            <person name="Warren W.C."/>
        </authorList>
    </citation>
    <scope>NUCLEOTIDE SEQUENCE [LARGE SCALE GENOMIC DNA]</scope>
    <source>
        <strain evidence="10">female</strain>
    </source>
</reference>
<name>W5L5Z2_ASTMX</name>